<dbReference type="Proteomes" id="UP001519460">
    <property type="component" value="Unassembled WGS sequence"/>
</dbReference>
<accession>A0ABD0M617</accession>
<dbReference type="PANTHER" id="PTHR24248">
    <property type="entry name" value="ADRENERGIC RECEPTOR-RELATED G-PROTEIN COUPLED RECEPTOR"/>
    <property type="match status" value="1"/>
</dbReference>
<feature type="transmembrane region" description="Helical" evidence="10">
    <location>
        <begin position="119"/>
        <end position="138"/>
    </location>
</feature>
<organism evidence="12 13">
    <name type="scientific">Batillaria attramentaria</name>
    <dbReference type="NCBI Taxonomy" id="370345"/>
    <lineage>
        <taxon>Eukaryota</taxon>
        <taxon>Metazoa</taxon>
        <taxon>Spiralia</taxon>
        <taxon>Lophotrochozoa</taxon>
        <taxon>Mollusca</taxon>
        <taxon>Gastropoda</taxon>
        <taxon>Caenogastropoda</taxon>
        <taxon>Sorbeoconcha</taxon>
        <taxon>Cerithioidea</taxon>
        <taxon>Batillariidae</taxon>
        <taxon>Batillaria</taxon>
    </lineage>
</organism>
<dbReference type="InterPro" id="IPR017452">
    <property type="entry name" value="GPCR_Rhodpsn_7TM"/>
</dbReference>
<reference evidence="12 13" key="1">
    <citation type="journal article" date="2023" name="Sci. Data">
        <title>Genome assembly of the Korean intertidal mud-creeper Batillaria attramentaria.</title>
        <authorList>
            <person name="Patra A.K."/>
            <person name="Ho P.T."/>
            <person name="Jun S."/>
            <person name="Lee S.J."/>
            <person name="Kim Y."/>
            <person name="Won Y.J."/>
        </authorList>
    </citation>
    <scope>NUCLEOTIDE SEQUENCE [LARGE SCALE GENOMIC DNA]</scope>
    <source>
        <strain evidence="12">Wonlab-2016</strain>
    </source>
</reference>
<feature type="domain" description="G-protein coupled receptors family 1 profile" evidence="11">
    <location>
        <begin position="58"/>
        <end position="393"/>
    </location>
</feature>
<feature type="transmembrane region" description="Helical" evidence="10">
    <location>
        <begin position="207"/>
        <end position="231"/>
    </location>
</feature>
<keyword evidence="2" id="KW-1003">Cell membrane</keyword>
<keyword evidence="7" id="KW-0675">Receptor</keyword>
<feature type="transmembrane region" description="Helical" evidence="10">
    <location>
        <begin position="79"/>
        <end position="99"/>
    </location>
</feature>
<evidence type="ECO:0000256" key="10">
    <source>
        <dbReference type="SAM" id="Phobius"/>
    </source>
</evidence>
<keyword evidence="5" id="KW-0297">G-protein coupled receptor</keyword>
<feature type="transmembrane region" description="Helical" evidence="10">
    <location>
        <begin position="377"/>
        <end position="396"/>
    </location>
</feature>
<feature type="transmembrane region" description="Helical" evidence="10">
    <location>
        <begin position="159"/>
        <end position="183"/>
    </location>
</feature>
<proteinExistence type="predicted"/>
<dbReference type="Gene3D" id="1.20.1070.10">
    <property type="entry name" value="Rhodopsin 7-helix transmembrane proteins"/>
    <property type="match status" value="1"/>
</dbReference>
<evidence type="ECO:0000256" key="6">
    <source>
        <dbReference type="ARBA" id="ARBA00023136"/>
    </source>
</evidence>
<evidence type="ECO:0000313" key="12">
    <source>
        <dbReference type="EMBL" id="KAK7506727.1"/>
    </source>
</evidence>
<evidence type="ECO:0000259" key="11">
    <source>
        <dbReference type="PROSITE" id="PS50262"/>
    </source>
</evidence>
<name>A0ABD0M617_9CAEN</name>
<feature type="transmembrane region" description="Helical" evidence="10">
    <location>
        <begin position="338"/>
        <end position="365"/>
    </location>
</feature>
<keyword evidence="13" id="KW-1185">Reference proteome</keyword>
<comment type="subcellular location">
    <subcellularLocation>
        <location evidence="1">Cell membrane</location>
        <topology evidence="1">Multi-pass membrane protein</topology>
    </subcellularLocation>
</comment>
<dbReference type="GO" id="GO:0004930">
    <property type="term" value="F:G protein-coupled receptor activity"/>
    <property type="evidence" value="ECO:0007669"/>
    <property type="project" value="UniProtKB-KW"/>
</dbReference>
<comment type="caution">
    <text evidence="12">The sequence shown here is derived from an EMBL/GenBank/DDBJ whole genome shotgun (WGS) entry which is preliminary data.</text>
</comment>
<feature type="compositionally biased region" description="Polar residues" evidence="9">
    <location>
        <begin position="301"/>
        <end position="322"/>
    </location>
</feature>
<evidence type="ECO:0000313" key="13">
    <source>
        <dbReference type="Proteomes" id="UP001519460"/>
    </source>
</evidence>
<dbReference type="PRINTS" id="PR00237">
    <property type="entry name" value="GPCRRHODOPSN"/>
</dbReference>
<dbReference type="EMBL" id="JACVVK020000006">
    <property type="protein sequence ID" value="KAK7506727.1"/>
    <property type="molecule type" value="Genomic_DNA"/>
</dbReference>
<gene>
    <name evidence="12" type="ORF">BaRGS_00002202</name>
</gene>
<dbReference type="Pfam" id="PF00001">
    <property type="entry name" value="7tm_1"/>
    <property type="match status" value="1"/>
</dbReference>
<evidence type="ECO:0000256" key="7">
    <source>
        <dbReference type="ARBA" id="ARBA00023170"/>
    </source>
</evidence>
<evidence type="ECO:0000256" key="2">
    <source>
        <dbReference type="ARBA" id="ARBA00022475"/>
    </source>
</evidence>
<evidence type="ECO:0000256" key="3">
    <source>
        <dbReference type="ARBA" id="ARBA00022692"/>
    </source>
</evidence>
<evidence type="ECO:0000256" key="9">
    <source>
        <dbReference type="SAM" id="MobiDB-lite"/>
    </source>
</evidence>
<feature type="region of interest" description="Disordered" evidence="9">
    <location>
        <begin position="301"/>
        <end position="332"/>
    </location>
</feature>
<sequence>MALAGAAVGLQHDEDLREMLQDDSDNLVFRDPTDTVMDAQKITLLTILTTSNVLMLFGNGMSIYIILQSHSLQKHTYYWLVLNLAVLDLLNSLIVVPLNIIWEFHGKWPFDQMLCDFEIFLDTGFSVIAAYSTVLLSLDKYLYITKPFFYHHYIGQKMTVGSIVVTWVFWLMYAAMSVFGGLARSTKEHKYIHVLDNCNFVMKNQYAITYFVITFFFPLVILLFTSSKILCVARHHIKKIHAENRVMTTSVQTNSQDASMSSPPAQSKRESSTEVQNSFSGQNLLPPAPMTLIPMMSIGSSNSPANVSEQSSSSNTDPPIQQRSRSSSRATPRNSFRAFGTVTIVVFAYIVMFAPYCLAAVINVGCACVKPYVFEDYLAVFYYMHSLVNPYIYMATDRRYKKAIRRLLGKIRCFKNCRQSQSAANTFISSSNQ</sequence>
<keyword evidence="8" id="KW-0807">Transducer</keyword>
<feature type="compositionally biased region" description="Polar residues" evidence="9">
    <location>
        <begin position="273"/>
        <end position="283"/>
    </location>
</feature>
<evidence type="ECO:0000256" key="1">
    <source>
        <dbReference type="ARBA" id="ARBA00004651"/>
    </source>
</evidence>
<dbReference type="SUPFAM" id="SSF81321">
    <property type="entry name" value="Family A G protein-coupled receptor-like"/>
    <property type="match status" value="1"/>
</dbReference>
<protein>
    <recommendedName>
        <fullName evidence="11">G-protein coupled receptors family 1 profile domain-containing protein</fullName>
    </recommendedName>
</protein>
<dbReference type="AlphaFoldDB" id="A0ABD0M617"/>
<feature type="compositionally biased region" description="Polar residues" evidence="9">
    <location>
        <begin position="248"/>
        <end position="265"/>
    </location>
</feature>
<evidence type="ECO:0000256" key="4">
    <source>
        <dbReference type="ARBA" id="ARBA00022989"/>
    </source>
</evidence>
<feature type="transmembrane region" description="Helical" evidence="10">
    <location>
        <begin position="42"/>
        <end position="67"/>
    </location>
</feature>
<feature type="region of interest" description="Disordered" evidence="9">
    <location>
        <begin position="248"/>
        <end position="285"/>
    </location>
</feature>
<dbReference type="CDD" id="cd00637">
    <property type="entry name" value="7tm_classA_rhodopsin-like"/>
    <property type="match status" value="1"/>
</dbReference>
<dbReference type="PROSITE" id="PS50262">
    <property type="entry name" value="G_PROTEIN_RECEP_F1_2"/>
    <property type="match status" value="1"/>
</dbReference>
<keyword evidence="4 10" id="KW-1133">Transmembrane helix</keyword>
<dbReference type="InterPro" id="IPR000276">
    <property type="entry name" value="GPCR_Rhodpsn"/>
</dbReference>
<evidence type="ECO:0000256" key="8">
    <source>
        <dbReference type="ARBA" id="ARBA00023224"/>
    </source>
</evidence>
<keyword evidence="3 10" id="KW-0812">Transmembrane</keyword>
<keyword evidence="6 10" id="KW-0472">Membrane</keyword>
<dbReference type="GO" id="GO:0005886">
    <property type="term" value="C:plasma membrane"/>
    <property type="evidence" value="ECO:0007669"/>
    <property type="project" value="UniProtKB-SubCell"/>
</dbReference>
<evidence type="ECO:0000256" key="5">
    <source>
        <dbReference type="ARBA" id="ARBA00023040"/>
    </source>
</evidence>